<evidence type="ECO:0000313" key="1">
    <source>
        <dbReference type="EMBL" id="KAF3488220.1"/>
    </source>
</evidence>
<dbReference type="Proteomes" id="UP000712600">
    <property type="component" value="Unassembled WGS sequence"/>
</dbReference>
<evidence type="ECO:0000313" key="2">
    <source>
        <dbReference type="Proteomes" id="UP000712600"/>
    </source>
</evidence>
<name>A0A8S9N6A7_BRACR</name>
<dbReference type="AlphaFoldDB" id="A0A8S9N6A7"/>
<comment type="caution">
    <text evidence="1">The sequence shown here is derived from an EMBL/GenBank/DDBJ whole genome shotgun (WGS) entry which is preliminary data.</text>
</comment>
<accession>A0A8S9N6A7</accession>
<protein>
    <submittedName>
        <fullName evidence="1">Uncharacterized protein</fullName>
    </submittedName>
</protein>
<organism evidence="1 2">
    <name type="scientific">Brassica cretica</name>
    <name type="common">Mustard</name>
    <dbReference type="NCBI Taxonomy" id="69181"/>
    <lineage>
        <taxon>Eukaryota</taxon>
        <taxon>Viridiplantae</taxon>
        <taxon>Streptophyta</taxon>
        <taxon>Embryophyta</taxon>
        <taxon>Tracheophyta</taxon>
        <taxon>Spermatophyta</taxon>
        <taxon>Magnoliopsida</taxon>
        <taxon>eudicotyledons</taxon>
        <taxon>Gunneridae</taxon>
        <taxon>Pentapetalae</taxon>
        <taxon>rosids</taxon>
        <taxon>malvids</taxon>
        <taxon>Brassicales</taxon>
        <taxon>Brassicaceae</taxon>
        <taxon>Brassiceae</taxon>
        <taxon>Brassica</taxon>
    </lineage>
</organism>
<proteinExistence type="predicted"/>
<sequence length="127" mass="13871">MKTGSDGDEATDIELEKSLRRPISTVVFVIGTLLFYLHSTDLPSLIMDQISSSSLSCLGCEAMQAEAQPLVNKFGLSDSPPLGVGGKGLPWVVYQGFHKHLRIYVVCPGKESFSRQAVPLFNHHIPD</sequence>
<dbReference type="EMBL" id="QGKX02002183">
    <property type="protein sequence ID" value="KAF3488220.1"/>
    <property type="molecule type" value="Genomic_DNA"/>
</dbReference>
<reference evidence="1" key="1">
    <citation type="submission" date="2019-12" db="EMBL/GenBank/DDBJ databases">
        <title>Genome sequencing and annotation of Brassica cretica.</title>
        <authorList>
            <person name="Studholme D.J."/>
            <person name="Sarris P."/>
        </authorList>
    </citation>
    <scope>NUCLEOTIDE SEQUENCE</scope>
    <source>
        <strain evidence="1">PFS-109/04</strain>
        <tissue evidence="1">Leaf</tissue>
    </source>
</reference>
<gene>
    <name evidence="1" type="ORF">F2Q69_00058052</name>
</gene>